<keyword evidence="3" id="KW-1185">Reference proteome</keyword>
<protein>
    <submittedName>
        <fullName evidence="2">Uncharacterized protein</fullName>
    </submittedName>
</protein>
<feature type="transmembrane region" description="Helical" evidence="1">
    <location>
        <begin position="16"/>
        <end position="34"/>
    </location>
</feature>
<evidence type="ECO:0000256" key="1">
    <source>
        <dbReference type="SAM" id="Phobius"/>
    </source>
</evidence>
<gene>
    <name evidence="2" type="ORF">QJS10_CPB11g01633</name>
</gene>
<reference evidence="2" key="2">
    <citation type="submission" date="2023-06" db="EMBL/GenBank/DDBJ databases">
        <authorList>
            <person name="Ma L."/>
            <person name="Liu K.-W."/>
            <person name="Li Z."/>
            <person name="Hsiao Y.-Y."/>
            <person name="Qi Y."/>
            <person name="Fu T."/>
            <person name="Tang G."/>
            <person name="Zhang D."/>
            <person name="Sun W.-H."/>
            <person name="Liu D.-K."/>
            <person name="Li Y."/>
            <person name="Chen G.-Z."/>
            <person name="Liu X.-D."/>
            <person name="Liao X.-Y."/>
            <person name="Jiang Y.-T."/>
            <person name="Yu X."/>
            <person name="Hao Y."/>
            <person name="Huang J."/>
            <person name="Zhao X.-W."/>
            <person name="Ke S."/>
            <person name="Chen Y.-Y."/>
            <person name="Wu W.-L."/>
            <person name="Hsu J.-L."/>
            <person name="Lin Y.-F."/>
            <person name="Huang M.-D."/>
            <person name="Li C.-Y."/>
            <person name="Huang L."/>
            <person name="Wang Z.-W."/>
            <person name="Zhao X."/>
            <person name="Zhong W.-Y."/>
            <person name="Peng D.-H."/>
            <person name="Ahmad S."/>
            <person name="Lan S."/>
            <person name="Zhang J.-S."/>
            <person name="Tsai W.-C."/>
            <person name="Van De Peer Y."/>
            <person name="Liu Z.-J."/>
        </authorList>
    </citation>
    <scope>NUCLEOTIDE SEQUENCE</scope>
    <source>
        <strain evidence="2">CP</strain>
        <tissue evidence="2">Leaves</tissue>
    </source>
</reference>
<feature type="transmembrane region" description="Helical" evidence="1">
    <location>
        <begin position="78"/>
        <end position="102"/>
    </location>
</feature>
<accession>A0AAV9DS16</accession>
<keyword evidence="1" id="KW-0472">Membrane</keyword>
<dbReference type="Proteomes" id="UP001180020">
    <property type="component" value="Unassembled WGS sequence"/>
</dbReference>
<sequence>MSPAYNNLSDDGAGEVLPKFIVLVSLSVIMTMTADHAMASTGYGSISVAAFVALLMGLTAVVVTALDDQVTSAASYVKWVLMVSSTGLLHYLLGAMAVRLIIY</sequence>
<keyword evidence="1" id="KW-1133">Transmembrane helix</keyword>
<evidence type="ECO:0000313" key="3">
    <source>
        <dbReference type="Proteomes" id="UP001180020"/>
    </source>
</evidence>
<proteinExistence type="predicted"/>
<organism evidence="2 3">
    <name type="scientific">Acorus calamus</name>
    <name type="common">Sweet flag</name>
    <dbReference type="NCBI Taxonomy" id="4465"/>
    <lineage>
        <taxon>Eukaryota</taxon>
        <taxon>Viridiplantae</taxon>
        <taxon>Streptophyta</taxon>
        <taxon>Embryophyta</taxon>
        <taxon>Tracheophyta</taxon>
        <taxon>Spermatophyta</taxon>
        <taxon>Magnoliopsida</taxon>
        <taxon>Liliopsida</taxon>
        <taxon>Acoraceae</taxon>
        <taxon>Acorus</taxon>
    </lineage>
</organism>
<dbReference type="EMBL" id="JAUJYO010000011">
    <property type="protein sequence ID" value="KAK1303706.1"/>
    <property type="molecule type" value="Genomic_DNA"/>
</dbReference>
<evidence type="ECO:0000313" key="2">
    <source>
        <dbReference type="EMBL" id="KAK1303706.1"/>
    </source>
</evidence>
<dbReference type="AlphaFoldDB" id="A0AAV9DS16"/>
<comment type="caution">
    <text evidence="2">The sequence shown here is derived from an EMBL/GenBank/DDBJ whole genome shotgun (WGS) entry which is preliminary data.</text>
</comment>
<keyword evidence="1" id="KW-0812">Transmembrane</keyword>
<name>A0AAV9DS16_ACOCL</name>
<feature type="transmembrane region" description="Helical" evidence="1">
    <location>
        <begin position="46"/>
        <end position="66"/>
    </location>
</feature>
<reference evidence="2" key="1">
    <citation type="journal article" date="2023" name="Nat. Commun.">
        <title>Diploid and tetraploid genomes of Acorus and the evolution of monocots.</title>
        <authorList>
            <person name="Ma L."/>
            <person name="Liu K.W."/>
            <person name="Li Z."/>
            <person name="Hsiao Y.Y."/>
            <person name="Qi Y."/>
            <person name="Fu T."/>
            <person name="Tang G.D."/>
            <person name="Zhang D."/>
            <person name="Sun W.H."/>
            <person name="Liu D.K."/>
            <person name="Li Y."/>
            <person name="Chen G.Z."/>
            <person name="Liu X.D."/>
            <person name="Liao X.Y."/>
            <person name="Jiang Y.T."/>
            <person name="Yu X."/>
            <person name="Hao Y."/>
            <person name="Huang J."/>
            <person name="Zhao X.W."/>
            <person name="Ke S."/>
            <person name="Chen Y.Y."/>
            <person name="Wu W.L."/>
            <person name="Hsu J.L."/>
            <person name="Lin Y.F."/>
            <person name="Huang M.D."/>
            <person name="Li C.Y."/>
            <person name="Huang L."/>
            <person name="Wang Z.W."/>
            <person name="Zhao X."/>
            <person name="Zhong W.Y."/>
            <person name="Peng D.H."/>
            <person name="Ahmad S."/>
            <person name="Lan S."/>
            <person name="Zhang J.S."/>
            <person name="Tsai W.C."/>
            <person name="Van de Peer Y."/>
            <person name="Liu Z.J."/>
        </authorList>
    </citation>
    <scope>NUCLEOTIDE SEQUENCE</scope>
    <source>
        <strain evidence="2">CP</strain>
    </source>
</reference>